<protein>
    <recommendedName>
        <fullName evidence="3">Glycogen debranching enzyme N-terminal domain-containing protein</fullName>
    </recommendedName>
</protein>
<evidence type="ECO:0000313" key="2">
    <source>
        <dbReference type="Proteomes" id="UP001501536"/>
    </source>
</evidence>
<reference evidence="2" key="1">
    <citation type="journal article" date="2019" name="Int. J. Syst. Evol. Microbiol.">
        <title>The Global Catalogue of Microorganisms (GCM) 10K type strain sequencing project: providing services to taxonomists for standard genome sequencing and annotation.</title>
        <authorList>
            <consortium name="The Broad Institute Genomics Platform"/>
            <consortium name="The Broad Institute Genome Sequencing Center for Infectious Disease"/>
            <person name="Wu L."/>
            <person name="Ma J."/>
        </authorList>
    </citation>
    <scope>NUCLEOTIDE SEQUENCE [LARGE SCALE GENOMIC DNA]</scope>
    <source>
        <strain evidence="2">JCM 16961</strain>
    </source>
</reference>
<proteinExistence type="predicted"/>
<keyword evidence="2" id="KW-1185">Reference proteome</keyword>
<dbReference type="Proteomes" id="UP001501536">
    <property type="component" value="Unassembled WGS sequence"/>
</dbReference>
<dbReference type="EMBL" id="BAABCJ010000001">
    <property type="protein sequence ID" value="GAA3697858.1"/>
    <property type="molecule type" value="Genomic_DNA"/>
</dbReference>
<evidence type="ECO:0000313" key="1">
    <source>
        <dbReference type="EMBL" id="GAA3697858.1"/>
    </source>
</evidence>
<gene>
    <name evidence="1" type="ORF">GCM10022377_08460</name>
</gene>
<organism evidence="1 2">
    <name type="scientific">Zhihengliuella alba</name>
    <dbReference type="NCBI Taxonomy" id="547018"/>
    <lineage>
        <taxon>Bacteria</taxon>
        <taxon>Bacillati</taxon>
        <taxon>Actinomycetota</taxon>
        <taxon>Actinomycetes</taxon>
        <taxon>Micrococcales</taxon>
        <taxon>Micrococcaceae</taxon>
        <taxon>Zhihengliuella</taxon>
    </lineage>
</organism>
<dbReference type="Gene3D" id="3.40.1000.10">
    <property type="entry name" value="Mog1/PsbP, alpha/beta/alpha sandwich"/>
    <property type="match status" value="1"/>
</dbReference>
<name>A0ABP7CX79_9MICC</name>
<evidence type="ECO:0008006" key="3">
    <source>
        <dbReference type="Google" id="ProtNLM"/>
    </source>
</evidence>
<dbReference type="RefSeq" id="WP_344880422.1">
    <property type="nucleotide sequence ID" value="NZ_BAABCJ010000001.1"/>
</dbReference>
<accession>A0ABP7CX79</accession>
<comment type="caution">
    <text evidence="1">The sequence shown here is derived from an EMBL/GenBank/DDBJ whole genome shotgun (WGS) entry which is preliminary data.</text>
</comment>
<sequence length="450" mass="47413">MTERILPEGYTYLEHDGARLAFPVEWERADAPAGSLAVVHPEAEGLAFRPNVVVRVSDYAGSLPALAAFSLATTRAQINGCHFVAHDELDLDGGEGRRQRFAYAAGGFDLVVDRYLAVRGGRALEITVTATVALAYEMLPVGAVVAGSLDWDAAAVPASSGTRDAEVSSGTKEPRHDRWLSELAGHPIEDLSKLPAVQGYRSDGPTLSAAAVNLLKEHAKRSRFGRFDVAAHQAEMGELRAAGLIDAAGKFSPDLEFILGALREPEFRIEIGARHQGLDTTLDIHVGAGRALVLAGPSAPELIHGVAPRSDGLGGTPRGTFLLDLATTEGVPALIAAWAGLGPAWSVTGNVRTLEPGELERGCDAPLAVPTDADAASRRLLAQPWFGWSMTIPDLGFERTWLNAGAAGHYAVGALDDGGSELVPVASAQVWDVLLQEIGAATIARPAAWE</sequence>